<dbReference type="EMBL" id="JBDKWZ010000003">
    <property type="protein sequence ID" value="MEN7547762.1"/>
    <property type="molecule type" value="Genomic_DNA"/>
</dbReference>
<dbReference type="InterPro" id="IPR020583">
    <property type="entry name" value="Inositol_monoP_metal-BS"/>
</dbReference>
<dbReference type="GO" id="GO:0006020">
    <property type="term" value="P:inositol metabolic process"/>
    <property type="evidence" value="ECO:0007669"/>
    <property type="project" value="TreeGrafter"/>
</dbReference>
<evidence type="ECO:0000256" key="6">
    <source>
        <dbReference type="ARBA" id="ARBA00022842"/>
    </source>
</evidence>
<feature type="binding site" evidence="7">
    <location>
        <position position="88"/>
    </location>
    <ligand>
        <name>Mg(2+)</name>
        <dbReference type="ChEBI" id="CHEBI:18420"/>
        <label>1</label>
        <note>catalytic</note>
    </ligand>
</feature>
<dbReference type="GO" id="GO:0007165">
    <property type="term" value="P:signal transduction"/>
    <property type="evidence" value="ECO:0007669"/>
    <property type="project" value="TreeGrafter"/>
</dbReference>
<keyword evidence="4 7" id="KW-0479">Metal-binding</keyword>
<reference evidence="9 10" key="1">
    <citation type="submission" date="2024-04" db="EMBL/GenBank/DDBJ databases">
        <title>Novel genus in family Flammeovirgaceae.</title>
        <authorList>
            <person name="Nguyen T.H."/>
            <person name="Vuong T.Q."/>
            <person name="Le H."/>
            <person name="Kim S.-G."/>
        </authorList>
    </citation>
    <scope>NUCLEOTIDE SEQUENCE [LARGE SCALE GENOMIC DNA]</scope>
    <source>
        <strain evidence="9 10">JCM 23209</strain>
    </source>
</reference>
<protein>
    <recommendedName>
        <fullName evidence="8">Inositol-1-monophosphatase</fullName>
        <ecNumber evidence="8">3.1.3.25</ecNumber>
    </recommendedName>
</protein>
<dbReference type="RefSeq" id="WP_346820547.1">
    <property type="nucleotide sequence ID" value="NZ_JBDKWZ010000003.1"/>
</dbReference>
<dbReference type="FunFam" id="3.30.540.10:FF:000003">
    <property type="entry name" value="Inositol-1-monophosphatase"/>
    <property type="match status" value="1"/>
</dbReference>
<evidence type="ECO:0000256" key="5">
    <source>
        <dbReference type="ARBA" id="ARBA00022801"/>
    </source>
</evidence>
<evidence type="ECO:0000256" key="7">
    <source>
        <dbReference type="PIRSR" id="PIRSR600760-2"/>
    </source>
</evidence>
<dbReference type="GO" id="GO:0046854">
    <property type="term" value="P:phosphatidylinositol phosphate biosynthetic process"/>
    <property type="evidence" value="ECO:0007669"/>
    <property type="project" value="InterPro"/>
</dbReference>
<feature type="binding site" evidence="7">
    <location>
        <position position="214"/>
    </location>
    <ligand>
        <name>Mg(2+)</name>
        <dbReference type="ChEBI" id="CHEBI:18420"/>
        <label>1</label>
        <note>catalytic</note>
    </ligand>
</feature>
<evidence type="ECO:0000313" key="10">
    <source>
        <dbReference type="Proteomes" id="UP001403385"/>
    </source>
</evidence>
<name>A0AAW9S2E0_9BACT</name>
<dbReference type="Gene3D" id="3.40.190.80">
    <property type="match status" value="1"/>
</dbReference>
<gene>
    <name evidence="9" type="ORF">AAG747_07575</name>
</gene>
<dbReference type="Proteomes" id="UP001403385">
    <property type="component" value="Unassembled WGS sequence"/>
</dbReference>
<dbReference type="PANTHER" id="PTHR20854:SF4">
    <property type="entry name" value="INOSITOL-1-MONOPHOSPHATASE-RELATED"/>
    <property type="match status" value="1"/>
</dbReference>
<dbReference type="EC" id="3.1.3.25" evidence="8"/>
<evidence type="ECO:0000313" key="9">
    <source>
        <dbReference type="EMBL" id="MEN7547762.1"/>
    </source>
</evidence>
<dbReference type="PROSITE" id="PS00629">
    <property type="entry name" value="IMP_1"/>
    <property type="match status" value="1"/>
</dbReference>
<feature type="binding site" evidence="7">
    <location>
        <position position="85"/>
    </location>
    <ligand>
        <name>Mg(2+)</name>
        <dbReference type="ChEBI" id="CHEBI:18420"/>
        <label>1</label>
        <note>catalytic</note>
    </ligand>
</feature>
<feature type="binding site" evidence="7">
    <location>
        <position position="69"/>
    </location>
    <ligand>
        <name>Mg(2+)</name>
        <dbReference type="ChEBI" id="CHEBI:18420"/>
        <label>1</label>
        <note>catalytic</note>
    </ligand>
</feature>
<comment type="catalytic activity">
    <reaction evidence="1 8">
        <text>a myo-inositol phosphate + H2O = myo-inositol + phosphate</text>
        <dbReference type="Rhea" id="RHEA:24056"/>
        <dbReference type="ChEBI" id="CHEBI:15377"/>
        <dbReference type="ChEBI" id="CHEBI:17268"/>
        <dbReference type="ChEBI" id="CHEBI:43474"/>
        <dbReference type="ChEBI" id="CHEBI:84139"/>
        <dbReference type="EC" id="3.1.3.25"/>
    </reaction>
</comment>
<dbReference type="InterPro" id="IPR020550">
    <property type="entry name" value="Inositol_monophosphatase_CS"/>
</dbReference>
<dbReference type="FunFam" id="3.40.190.80:FF:000002">
    <property type="entry name" value="Inositol-1-monophosphatase"/>
    <property type="match status" value="1"/>
</dbReference>
<dbReference type="SUPFAM" id="SSF56655">
    <property type="entry name" value="Carbohydrate phosphatase"/>
    <property type="match status" value="1"/>
</dbReference>
<dbReference type="PRINTS" id="PR01959">
    <property type="entry name" value="SBIMPHPHTASE"/>
</dbReference>
<dbReference type="PROSITE" id="PS00630">
    <property type="entry name" value="IMP_2"/>
    <property type="match status" value="1"/>
</dbReference>
<evidence type="ECO:0000256" key="1">
    <source>
        <dbReference type="ARBA" id="ARBA00001033"/>
    </source>
</evidence>
<comment type="caution">
    <text evidence="9">The sequence shown here is derived from an EMBL/GenBank/DDBJ whole genome shotgun (WGS) entry which is preliminary data.</text>
</comment>
<dbReference type="Gene3D" id="3.30.540.10">
    <property type="entry name" value="Fructose-1,6-Bisphosphatase, subunit A, domain 1"/>
    <property type="match status" value="1"/>
</dbReference>
<dbReference type="CDD" id="cd01639">
    <property type="entry name" value="IMPase"/>
    <property type="match status" value="1"/>
</dbReference>
<sequence>MDLKKTTQQVIQISKEVRKFIISEFNRFDADAVEYKGLNDLVSYVDKESEKQLVKGLGEILPEAGFIAEEGTGSRNASGYNWIIDPLDGTTNFIHGLPVFAISIALMSPEEEILIGVVHDVCQDHCYWAAKGEGAYRNDTVINVSSEASLSKSLIATGFPYYAFEKMPLYIKVLEELMQKTHGLRRMGAAAIDLAFVACGRFESFFEYNLKPWDVAAGILLVKEAGGVVSDFKNGNNCIFGKEIIASGHVHQDMQEIIARNFYQ</sequence>
<organism evidence="9 10">
    <name type="scientific">Rapidithrix thailandica</name>
    <dbReference type="NCBI Taxonomy" id="413964"/>
    <lineage>
        <taxon>Bacteria</taxon>
        <taxon>Pseudomonadati</taxon>
        <taxon>Bacteroidota</taxon>
        <taxon>Cytophagia</taxon>
        <taxon>Cytophagales</taxon>
        <taxon>Flammeovirgaceae</taxon>
        <taxon>Rapidithrix</taxon>
    </lineage>
</organism>
<keyword evidence="10" id="KW-1185">Reference proteome</keyword>
<dbReference type="PANTHER" id="PTHR20854">
    <property type="entry name" value="INOSITOL MONOPHOSPHATASE"/>
    <property type="match status" value="1"/>
</dbReference>
<dbReference type="InterPro" id="IPR000760">
    <property type="entry name" value="Inositol_monophosphatase-like"/>
</dbReference>
<keyword evidence="6 7" id="KW-0460">Magnesium</keyword>
<keyword evidence="5 8" id="KW-0378">Hydrolase</keyword>
<evidence type="ECO:0000256" key="8">
    <source>
        <dbReference type="RuleBase" id="RU364068"/>
    </source>
</evidence>
<dbReference type="GO" id="GO:0008934">
    <property type="term" value="F:inositol monophosphate 1-phosphatase activity"/>
    <property type="evidence" value="ECO:0007669"/>
    <property type="project" value="InterPro"/>
</dbReference>
<dbReference type="InterPro" id="IPR033942">
    <property type="entry name" value="IMPase"/>
</dbReference>
<evidence type="ECO:0000256" key="3">
    <source>
        <dbReference type="ARBA" id="ARBA00009759"/>
    </source>
</evidence>
<evidence type="ECO:0000256" key="4">
    <source>
        <dbReference type="ARBA" id="ARBA00022723"/>
    </source>
</evidence>
<dbReference type="AlphaFoldDB" id="A0AAW9S2E0"/>
<comment type="cofactor">
    <cofactor evidence="2 7 8">
        <name>Mg(2+)</name>
        <dbReference type="ChEBI" id="CHEBI:18420"/>
    </cofactor>
</comment>
<feature type="binding site" evidence="7">
    <location>
        <position position="87"/>
    </location>
    <ligand>
        <name>Mg(2+)</name>
        <dbReference type="ChEBI" id="CHEBI:18420"/>
        <label>1</label>
        <note>catalytic</note>
    </ligand>
</feature>
<evidence type="ECO:0000256" key="2">
    <source>
        <dbReference type="ARBA" id="ARBA00001946"/>
    </source>
</evidence>
<accession>A0AAW9S2E0</accession>
<dbReference type="Pfam" id="PF00459">
    <property type="entry name" value="Inositol_P"/>
    <property type="match status" value="1"/>
</dbReference>
<dbReference type="PRINTS" id="PR00377">
    <property type="entry name" value="IMPHPHTASES"/>
</dbReference>
<proteinExistence type="inferred from homology"/>
<dbReference type="GO" id="GO:0046872">
    <property type="term" value="F:metal ion binding"/>
    <property type="evidence" value="ECO:0007669"/>
    <property type="project" value="UniProtKB-KW"/>
</dbReference>
<dbReference type="InterPro" id="IPR022337">
    <property type="entry name" value="Inositol_monophosphatase_SuhB"/>
</dbReference>
<comment type="similarity">
    <text evidence="3 8">Belongs to the inositol monophosphatase superfamily.</text>
</comment>